<dbReference type="SUPFAM" id="SSF88713">
    <property type="entry name" value="Glycoside hydrolase/deacetylase"/>
    <property type="match status" value="1"/>
</dbReference>
<dbReference type="OrthoDB" id="9778320at2"/>
<gene>
    <name evidence="4" type="ORF">BFP71_03675</name>
</gene>
<reference evidence="4 5" key="1">
    <citation type="submission" date="2016-08" db="EMBL/GenBank/DDBJ databases">
        <title>Draft genome of Fabibacter sp. strain SK-8.</title>
        <authorList>
            <person name="Wong S.-K."/>
            <person name="Hamasaki K."/>
            <person name="Yoshizawa S."/>
        </authorList>
    </citation>
    <scope>NUCLEOTIDE SEQUENCE [LARGE SCALE GENOMIC DNA]</scope>
    <source>
        <strain evidence="4 5">SK-8</strain>
    </source>
</reference>
<keyword evidence="2" id="KW-0732">Signal</keyword>
<dbReference type="CDD" id="cd10918">
    <property type="entry name" value="CE4_NodB_like_5s_6s"/>
    <property type="match status" value="1"/>
</dbReference>
<keyword evidence="5" id="KW-1185">Reference proteome</keyword>
<dbReference type="PANTHER" id="PTHR34216">
    <property type="match status" value="1"/>
</dbReference>
<dbReference type="STRING" id="1563681.BFP71_03675"/>
<comment type="caution">
    <text evidence="4">The sequence shown here is derived from an EMBL/GenBank/DDBJ whole genome shotgun (WGS) entry which is preliminary data.</text>
</comment>
<accession>A0A1E5T5V6</accession>
<dbReference type="GO" id="GO:0005576">
    <property type="term" value="C:extracellular region"/>
    <property type="evidence" value="ECO:0007669"/>
    <property type="project" value="UniProtKB-SubCell"/>
</dbReference>
<dbReference type="AlphaFoldDB" id="A0A1E5T5V6"/>
<organism evidence="4 5">
    <name type="scientific">Roseivirga misakiensis</name>
    <dbReference type="NCBI Taxonomy" id="1563681"/>
    <lineage>
        <taxon>Bacteria</taxon>
        <taxon>Pseudomonadati</taxon>
        <taxon>Bacteroidota</taxon>
        <taxon>Cytophagia</taxon>
        <taxon>Cytophagales</taxon>
        <taxon>Roseivirgaceae</taxon>
        <taxon>Roseivirga</taxon>
    </lineage>
</organism>
<evidence type="ECO:0000259" key="3">
    <source>
        <dbReference type="PROSITE" id="PS51677"/>
    </source>
</evidence>
<name>A0A1E5T5V6_9BACT</name>
<evidence type="ECO:0000256" key="1">
    <source>
        <dbReference type="ARBA" id="ARBA00004613"/>
    </source>
</evidence>
<dbReference type="GO" id="GO:0005975">
    <property type="term" value="P:carbohydrate metabolic process"/>
    <property type="evidence" value="ECO:0007669"/>
    <property type="project" value="InterPro"/>
</dbReference>
<comment type="subcellular location">
    <subcellularLocation>
        <location evidence="1">Secreted</location>
    </subcellularLocation>
</comment>
<dbReference type="Proteomes" id="UP000095552">
    <property type="component" value="Unassembled WGS sequence"/>
</dbReference>
<dbReference type="Pfam" id="PF01522">
    <property type="entry name" value="Polysacc_deac_1"/>
    <property type="match status" value="1"/>
</dbReference>
<proteinExistence type="predicted"/>
<dbReference type="EMBL" id="MDGQ01000003">
    <property type="protein sequence ID" value="OEK06772.1"/>
    <property type="molecule type" value="Genomic_DNA"/>
</dbReference>
<dbReference type="InterPro" id="IPR051398">
    <property type="entry name" value="Polysacch_Deacetylase"/>
</dbReference>
<protein>
    <recommendedName>
        <fullName evidence="3">NodB homology domain-containing protein</fullName>
    </recommendedName>
</protein>
<evidence type="ECO:0000313" key="5">
    <source>
        <dbReference type="Proteomes" id="UP000095552"/>
    </source>
</evidence>
<dbReference type="InterPro" id="IPR002509">
    <property type="entry name" value="NODB_dom"/>
</dbReference>
<dbReference type="PANTHER" id="PTHR34216:SF3">
    <property type="entry name" value="POLY-BETA-1,6-N-ACETYL-D-GLUCOSAMINE N-DEACETYLASE"/>
    <property type="match status" value="1"/>
</dbReference>
<dbReference type="Gene3D" id="3.20.20.370">
    <property type="entry name" value="Glycoside hydrolase/deacetylase"/>
    <property type="match status" value="1"/>
</dbReference>
<feature type="domain" description="NodB homology" evidence="3">
    <location>
        <begin position="59"/>
        <end position="303"/>
    </location>
</feature>
<dbReference type="GO" id="GO:0016810">
    <property type="term" value="F:hydrolase activity, acting on carbon-nitrogen (but not peptide) bonds"/>
    <property type="evidence" value="ECO:0007669"/>
    <property type="project" value="InterPro"/>
</dbReference>
<dbReference type="RefSeq" id="WP_069834084.1">
    <property type="nucleotide sequence ID" value="NZ_MDGQ01000003.1"/>
</dbReference>
<evidence type="ECO:0000256" key="2">
    <source>
        <dbReference type="ARBA" id="ARBA00022729"/>
    </source>
</evidence>
<dbReference type="PROSITE" id="PS51677">
    <property type="entry name" value="NODB"/>
    <property type="match status" value="1"/>
</dbReference>
<sequence>MRIIYLHLVSDSTRQHFPSDKTLDIKAFRKTLKFLMKGNQFISISEALECHKSGTSTKGKIVLTTDDGFVENYTVIAPIAEEFGIKPTLFLIEDCIDNKKLMWRHGLFVLTQHFDKQVLKNKAESVLPHLNKFNDADDLMSWSLREWQMKEKDLNMAILWNSLMPCSLDEYLSENKPYLSTKQVNKLINKGFDVGCHTRSHPSCSKLNEEEIVTEIQKSAVSLKEKFSLSNSYFSFPFQRAENVMDIVSDFSPKVDVALGTKELLNASKLNPLFWERTSIEFRYPKSVLNFYLNPLFLSVKNL</sequence>
<dbReference type="InterPro" id="IPR011330">
    <property type="entry name" value="Glyco_hydro/deAcase_b/a-brl"/>
</dbReference>
<evidence type="ECO:0000313" key="4">
    <source>
        <dbReference type="EMBL" id="OEK06772.1"/>
    </source>
</evidence>